<dbReference type="OrthoDB" id="270720at2759"/>
<evidence type="ECO:0000256" key="8">
    <source>
        <dbReference type="ARBA" id="ARBA00023273"/>
    </source>
</evidence>
<dbReference type="PANTHER" id="PTHR46613">
    <property type="entry name" value="RADIAL SPOKE HEAD 10 HOMOLOG B-RELATED"/>
    <property type="match status" value="1"/>
</dbReference>
<evidence type="ECO:0000256" key="6">
    <source>
        <dbReference type="ARBA" id="ARBA00023069"/>
    </source>
</evidence>
<dbReference type="PANTHER" id="PTHR46613:SF1">
    <property type="entry name" value="RADIAL SPOKE HEAD 10 HOMOLOG B-RELATED"/>
    <property type="match status" value="1"/>
</dbReference>
<sequence>MTIIIDNKMTDPVTPQALQEFEEFKHLRGGTGSFKWNNCEYEGQWHEGKFHGTGKLSFSEKSYYDGEFENGKYSGEGVRRYGNGDAYIGQWEAGKQSGSGLFLWAGKHEVYQGQWADGMPNGEGLYVWYDAPLDPVEEADLQTFVQARLDQYARQEVTLQNPQVMHYDGAFRAGKRHGHGTFHYASGDRLEGDWVDDVKEGQFELVARDDSTATVWFEHDVETGREPPAMPAKAGNASARPDENRAVSCEGDAVHYVALVSDAAEDALQRLYGTQLRRMTRAEAATLVSDVRNSFIRAVPRLSAAFVGLVQLRREAFPPQTPPLPSFSAITPYVEMWLAQHGMFGLDAPASPMGTVRMFAHHALSVALTAIAARFRAQPSLVDAVNVGLEQLCKHVDDTPVFSWLKRVDLIGLAERLDPKVGLELRSVTADAIADVGVEQTPELLRAVSRAALEFLGAEGSDSAAITVLTLPGGLCQAVLAYGLAIGGGELPKPEEFDEWMHGRPLGSL</sequence>
<organism evidence="10 11">
    <name type="scientific">Carpediemonas membranifera</name>
    <dbReference type="NCBI Taxonomy" id="201153"/>
    <lineage>
        <taxon>Eukaryota</taxon>
        <taxon>Metamonada</taxon>
        <taxon>Carpediemonas-like organisms</taxon>
        <taxon>Carpediemonas</taxon>
    </lineage>
</organism>
<evidence type="ECO:0000313" key="10">
    <source>
        <dbReference type="EMBL" id="KAG9395096.1"/>
    </source>
</evidence>
<dbReference type="InterPro" id="IPR003409">
    <property type="entry name" value="MORN"/>
</dbReference>
<evidence type="ECO:0000256" key="7">
    <source>
        <dbReference type="ARBA" id="ARBA00023212"/>
    </source>
</evidence>
<dbReference type="SUPFAM" id="SSF82185">
    <property type="entry name" value="Histone H3 K4-specific methyltransferase SET7/9 N-terminal domain"/>
    <property type="match status" value="2"/>
</dbReference>
<protein>
    <submittedName>
        <fullName evidence="10">MORN repeat</fullName>
    </submittedName>
</protein>
<dbReference type="Gene3D" id="2.20.110.10">
    <property type="entry name" value="Histone H3 K4-specific methyltransferase SET7/9 N-terminal domain"/>
    <property type="match status" value="3"/>
</dbReference>
<dbReference type="GO" id="GO:0005930">
    <property type="term" value="C:axoneme"/>
    <property type="evidence" value="ECO:0007669"/>
    <property type="project" value="UniProtKB-SubCell"/>
</dbReference>
<keyword evidence="8" id="KW-0966">Cell projection</keyword>
<dbReference type="SMART" id="SM00698">
    <property type="entry name" value="MORN"/>
    <property type="match status" value="5"/>
</dbReference>
<keyword evidence="11" id="KW-1185">Reference proteome</keyword>
<comment type="subcellular location">
    <subcellularLocation>
        <location evidence="1">Cell projection</location>
        <location evidence="1">Cilium</location>
        <location evidence="1">Flagellum</location>
    </subcellularLocation>
    <subcellularLocation>
        <location evidence="2">Cytoplasm</location>
        <location evidence="2">Cytoskeleton</location>
        <location evidence="2">Cilium axoneme</location>
    </subcellularLocation>
</comment>
<evidence type="ECO:0000256" key="5">
    <source>
        <dbReference type="ARBA" id="ARBA00022846"/>
    </source>
</evidence>
<evidence type="ECO:0000256" key="1">
    <source>
        <dbReference type="ARBA" id="ARBA00004230"/>
    </source>
</evidence>
<keyword evidence="7" id="KW-0206">Cytoskeleton</keyword>
<keyword evidence="4" id="KW-0677">Repeat</keyword>
<accession>A0A8J6E336</accession>
<dbReference type="EMBL" id="JAHDYR010000012">
    <property type="protein sequence ID" value="KAG9395096.1"/>
    <property type="molecule type" value="Genomic_DNA"/>
</dbReference>
<keyword evidence="5" id="KW-0282">Flagellum</keyword>
<evidence type="ECO:0000256" key="4">
    <source>
        <dbReference type="ARBA" id="ARBA00022737"/>
    </source>
</evidence>
<feature type="region of interest" description="Disordered" evidence="9">
    <location>
        <begin position="224"/>
        <end position="243"/>
    </location>
</feature>
<evidence type="ECO:0000313" key="11">
    <source>
        <dbReference type="Proteomes" id="UP000717585"/>
    </source>
</evidence>
<comment type="caution">
    <text evidence="10">The sequence shown here is derived from an EMBL/GenBank/DDBJ whole genome shotgun (WGS) entry which is preliminary data.</text>
</comment>
<name>A0A8J6E336_9EUKA</name>
<evidence type="ECO:0000256" key="3">
    <source>
        <dbReference type="ARBA" id="ARBA00022490"/>
    </source>
</evidence>
<keyword evidence="6" id="KW-0969">Cilium</keyword>
<dbReference type="Proteomes" id="UP000717585">
    <property type="component" value="Unassembled WGS sequence"/>
</dbReference>
<reference evidence="10" key="1">
    <citation type="submission" date="2021-05" db="EMBL/GenBank/DDBJ databases">
        <title>A free-living protist that lacks canonical eukaryotic 1 DNA replication and segregation systems.</title>
        <authorList>
            <person name="Salas-Leiva D.E."/>
            <person name="Tromer E.C."/>
            <person name="Curtis B.A."/>
            <person name="Jerlstrom-Hultqvist J."/>
            <person name="Kolisko M."/>
            <person name="Yi Z."/>
            <person name="Salas-Leiva J.S."/>
            <person name="Gallot-Lavallee L."/>
            <person name="Kops G.J.P.L."/>
            <person name="Archibald J.M."/>
            <person name="Simpson A.G.B."/>
            <person name="Roger A.J."/>
        </authorList>
    </citation>
    <scope>NUCLEOTIDE SEQUENCE</scope>
    <source>
        <strain evidence="10">BICM</strain>
    </source>
</reference>
<gene>
    <name evidence="10" type="ORF">J8273_0314</name>
</gene>
<dbReference type="AlphaFoldDB" id="A0A8J6E336"/>
<evidence type="ECO:0000256" key="2">
    <source>
        <dbReference type="ARBA" id="ARBA00004430"/>
    </source>
</evidence>
<dbReference type="GO" id="GO:0031514">
    <property type="term" value="C:motile cilium"/>
    <property type="evidence" value="ECO:0007669"/>
    <property type="project" value="UniProtKB-SubCell"/>
</dbReference>
<evidence type="ECO:0000256" key="9">
    <source>
        <dbReference type="SAM" id="MobiDB-lite"/>
    </source>
</evidence>
<keyword evidence="3" id="KW-0963">Cytoplasm</keyword>
<dbReference type="Pfam" id="PF02493">
    <property type="entry name" value="MORN"/>
    <property type="match status" value="5"/>
</dbReference>
<proteinExistence type="predicted"/>